<dbReference type="InterPro" id="IPR036890">
    <property type="entry name" value="HATPase_C_sf"/>
</dbReference>
<dbReference type="SUPFAM" id="SSF47226">
    <property type="entry name" value="Histidine-containing phosphotransfer domain, HPT domain"/>
    <property type="match status" value="1"/>
</dbReference>
<name>A0ABT6DPZ5_9BACT</name>
<dbReference type="Pfam" id="PF01627">
    <property type="entry name" value="Hpt"/>
    <property type="match status" value="1"/>
</dbReference>
<dbReference type="Pfam" id="PF08448">
    <property type="entry name" value="PAS_4"/>
    <property type="match status" value="1"/>
</dbReference>
<dbReference type="SMART" id="SM00387">
    <property type="entry name" value="HATPase_c"/>
    <property type="match status" value="1"/>
</dbReference>
<evidence type="ECO:0000256" key="6">
    <source>
        <dbReference type="ARBA" id="ARBA00022692"/>
    </source>
</evidence>
<dbReference type="InterPro" id="IPR011006">
    <property type="entry name" value="CheY-like_superfamily"/>
</dbReference>
<feature type="domain" description="PAS" evidence="16">
    <location>
        <begin position="212"/>
        <end position="263"/>
    </location>
</feature>
<dbReference type="EC" id="2.7.13.3" evidence="3"/>
<keyword evidence="9" id="KW-1133">Transmembrane helix</keyword>
<dbReference type="SUPFAM" id="SSF47384">
    <property type="entry name" value="Homodimeric domain of signal transducing histidine kinase"/>
    <property type="match status" value="1"/>
</dbReference>
<feature type="domain" description="HPt" evidence="18">
    <location>
        <begin position="743"/>
        <end position="841"/>
    </location>
</feature>
<dbReference type="Pfam" id="PF02518">
    <property type="entry name" value="HATPase_c"/>
    <property type="match status" value="1"/>
</dbReference>
<gene>
    <name evidence="19" type="ORF">NWE73_17185</name>
</gene>
<evidence type="ECO:0000256" key="8">
    <source>
        <dbReference type="ARBA" id="ARBA00022840"/>
    </source>
</evidence>
<keyword evidence="10" id="KW-0902">Two-component regulatory system</keyword>
<evidence type="ECO:0000256" key="10">
    <source>
        <dbReference type="ARBA" id="ARBA00023012"/>
    </source>
</evidence>
<dbReference type="InterPro" id="IPR036641">
    <property type="entry name" value="HPT_dom_sf"/>
</dbReference>
<dbReference type="SUPFAM" id="SSF55874">
    <property type="entry name" value="ATPase domain of HSP90 chaperone/DNA topoisomerase II/histidine kinase"/>
    <property type="match status" value="1"/>
</dbReference>
<dbReference type="CDD" id="cd17546">
    <property type="entry name" value="REC_hyHK_CKI1_RcsC-like"/>
    <property type="match status" value="1"/>
</dbReference>
<keyword evidence="8 19" id="KW-0067">ATP-binding</keyword>
<dbReference type="PROSITE" id="PS50894">
    <property type="entry name" value="HPT"/>
    <property type="match status" value="1"/>
</dbReference>
<dbReference type="CDD" id="cd00082">
    <property type="entry name" value="HisKA"/>
    <property type="match status" value="1"/>
</dbReference>
<dbReference type="PROSITE" id="PS50110">
    <property type="entry name" value="RESPONSE_REGULATORY"/>
    <property type="match status" value="1"/>
</dbReference>
<keyword evidence="6" id="KW-0812">Transmembrane</keyword>
<keyword evidence="7" id="KW-0547">Nucleotide-binding</keyword>
<evidence type="ECO:0000259" key="18">
    <source>
        <dbReference type="PROSITE" id="PS50894"/>
    </source>
</evidence>
<evidence type="ECO:0000256" key="5">
    <source>
        <dbReference type="ARBA" id="ARBA00022553"/>
    </source>
</evidence>
<keyword evidence="11" id="KW-0472">Membrane</keyword>
<dbReference type="Gene3D" id="3.40.50.2300">
    <property type="match status" value="1"/>
</dbReference>
<dbReference type="PROSITE" id="PS50112">
    <property type="entry name" value="PAS"/>
    <property type="match status" value="1"/>
</dbReference>
<dbReference type="InterPro" id="IPR003661">
    <property type="entry name" value="HisK_dim/P_dom"/>
</dbReference>
<protein>
    <recommendedName>
        <fullName evidence="3">histidine kinase</fullName>
        <ecNumber evidence="3">2.7.13.3</ecNumber>
    </recommendedName>
</protein>
<dbReference type="InterPro" id="IPR036097">
    <property type="entry name" value="HisK_dim/P_sf"/>
</dbReference>
<dbReference type="EMBL" id="JANRMI010000006">
    <property type="protein sequence ID" value="MDG0818120.1"/>
    <property type="molecule type" value="Genomic_DNA"/>
</dbReference>
<evidence type="ECO:0000313" key="19">
    <source>
        <dbReference type="EMBL" id="MDG0818120.1"/>
    </source>
</evidence>
<dbReference type="SUPFAM" id="SSF52172">
    <property type="entry name" value="CheY-like"/>
    <property type="match status" value="1"/>
</dbReference>
<dbReference type="CDD" id="cd16922">
    <property type="entry name" value="HATPase_EvgS-ArcB-TorS-like"/>
    <property type="match status" value="1"/>
</dbReference>
<evidence type="ECO:0000256" key="12">
    <source>
        <dbReference type="PROSITE-ProRule" id="PRU00110"/>
    </source>
</evidence>
<feature type="domain" description="PAC" evidence="17">
    <location>
        <begin position="291"/>
        <end position="344"/>
    </location>
</feature>
<dbReference type="Pfam" id="PF00072">
    <property type="entry name" value="Response_reg"/>
    <property type="match status" value="1"/>
</dbReference>
<evidence type="ECO:0000256" key="4">
    <source>
        <dbReference type="ARBA" id="ARBA00022475"/>
    </source>
</evidence>
<dbReference type="InterPro" id="IPR004358">
    <property type="entry name" value="Sig_transdc_His_kin-like_C"/>
</dbReference>
<keyword evidence="5 13" id="KW-0597">Phosphoprotein</keyword>
<dbReference type="InterPro" id="IPR005467">
    <property type="entry name" value="His_kinase_dom"/>
</dbReference>
<dbReference type="RefSeq" id="WP_277579595.1">
    <property type="nucleotide sequence ID" value="NZ_JANRMI010000006.1"/>
</dbReference>
<dbReference type="InterPro" id="IPR013656">
    <property type="entry name" value="PAS_4"/>
</dbReference>
<dbReference type="SUPFAM" id="SSF55785">
    <property type="entry name" value="PYP-like sensor domain (PAS domain)"/>
    <property type="match status" value="1"/>
</dbReference>
<evidence type="ECO:0000256" key="7">
    <source>
        <dbReference type="ARBA" id="ARBA00022741"/>
    </source>
</evidence>
<dbReference type="GO" id="GO:0005524">
    <property type="term" value="F:ATP binding"/>
    <property type="evidence" value="ECO:0007669"/>
    <property type="project" value="UniProtKB-KW"/>
</dbReference>
<dbReference type="Gene3D" id="3.30.565.10">
    <property type="entry name" value="Histidine kinase-like ATPase, C-terminal domain"/>
    <property type="match status" value="1"/>
</dbReference>
<dbReference type="InterPro" id="IPR000014">
    <property type="entry name" value="PAS"/>
</dbReference>
<feature type="domain" description="Histidine kinase" evidence="14">
    <location>
        <begin position="362"/>
        <end position="581"/>
    </location>
</feature>
<evidence type="ECO:0000259" key="14">
    <source>
        <dbReference type="PROSITE" id="PS50109"/>
    </source>
</evidence>
<dbReference type="InterPro" id="IPR035965">
    <property type="entry name" value="PAS-like_dom_sf"/>
</dbReference>
<dbReference type="InterPro" id="IPR003594">
    <property type="entry name" value="HATPase_dom"/>
</dbReference>
<dbReference type="PROSITE" id="PS50109">
    <property type="entry name" value="HIS_KIN"/>
    <property type="match status" value="1"/>
</dbReference>
<evidence type="ECO:0000256" key="11">
    <source>
        <dbReference type="ARBA" id="ARBA00023136"/>
    </source>
</evidence>
<evidence type="ECO:0000256" key="2">
    <source>
        <dbReference type="ARBA" id="ARBA00004651"/>
    </source>
</evidence>
<evidence type="ECO:0000259" key="16">
    <source>
        <dbReference type="PROSITE" id="PS50112"/>
    </source>
</evidence>
<evidence type="ECO:0000313" key="20">
    <source>
        <dbReference type="Proteomes" id="UP001152321"/>
    </source>
</evidence>
<dbReference type="Gene3D" id="1.20.120.160">
    <property type="entry name" value="HPT domain"/>
    <property type="match status" value="1"/>
</dbReference>
<dbReference type="PROSITE" id="PS50113">
    <property type="entry name" value="PAC"/>
    <property type="match status" value="1"/>
</dbReference>
<comment type="caution">
    <text evidence="19">The sequence shown here is derived from an EMBL/GenBank/DDBJ whole genome shotgun (WGS) entry which is preliminary data.</text>
</comment>
<dbReference type="InterPro" id="IPR000700">
    <property type="entry name" value="PAS-assoc_C"/>
</dbReference>
<keyword evidence="20" id="KW-1185">Reference proteome</keyword>
<evidence type="ECO:0000256" key="9">
    <source>
        <dbReference type="ARBA" id="ARBA00022989"/>
    </source>
</evidence>
<dbReference type="Gene3D" id="1.10.287.130">
    <property type="match status" value="1"/>
</dbReference>
<keyword evidence="4" id="KW-1003">Cell membrane</keyword>
<sequence length="841" mass="94171">MDSASYLKTLISRWGVELSLVALLALAFSLFQDTKLFETASAPITPLSDEAAKSVKDLVKIFDKAKLHQRSYLKTRSNEDLQVYNQQVTLVNTKMVELTQGVKENPEQQLPVYHFNQLVWGEFDNLNKELTAGKISRNPAQADKLYQTAEGLLKVSLAPKTAFLKFGGVSLSKAECAALVALLLFITMFISRQWHRDEFLEQKSESLTLKNRSLFLDTLLASMSEALIVIDQDGHFTQYNAAAQRIVGTRIKDVFNDWSLHELGFYNVTTGVPFSKEELPFYKALYGETVDDLEIFVKNAAHPEGMYISLSSRCINDIDGSIRGALVVFRDITRRKQIEKEYQKAREAAVEASLKKSDFLAAMSHEIRTPMNGVIGMTTLLADTSLNEEQKEYVGTVKRSAESLLMLINDILDYSKIEAGKISLDPQPFDLRFLVRDMTEIFKPVVSEKGIHFELTMNERSAWNFIGDQGRLRQVLVNLLGNAVKFTSVGTVELAISQFNQKNGKSLLRFEVKDTGPGLREEDRKSLFQKYFQTKDGMKVGGTGLGLSISKQLVDLMGGSIGVESVFQAGSTFWFTVELPQCQAQDLPRSSEVAFAKLFKGHVLVAEDQLVNQRVAISYLQKLGLTVEIAAQGRLALDKVRTGNYDLVFMDCQMPVMNGFESTREIRKFESEAQRNRTPIIALTANGVSSEEHTYKEAGMDDYLAKPLELSRLIEVLHRWLQPNVEVIDLSVIEKLQKFVVKDQNLIAALIEDFELSAPGLIQTMNEAASTGELQAVSEAAHALKSASASLGAKPLAELCQEIEDCNNSQKAKELVAQIELHYTRSLNELNKRKMIWQKSS</sequence>
<feature type="modified residue" description="Phosphohistidine" evidence="12">
    <location>
        <position position="782"/>
    </location>
</feature>
<feature type="modified residue" description="4-aspartylphosphate" evidence="13">
    <location>
        <position position="651"/>
    </location>
</feature>
<dbReference type="PRINTS" id="PR00344">
    <property type="entry name" value="BCTRLSENSOR"/>
</dbReference>
<dbReference type="InterPro" id="IPR008207">
    <property type="entry name" value="Sig_transdc_His_kin_Hpt_dom"/>
</dbReference>
<evidence type="ECO:0000259" key="15">
    <source>
        <dbReference type="PROSITE" id="PS50110"/>
    </source>
</evidence>
<comment type="catalytic activity">
    <reaction evidence="1">
        <text>ATP + protein L-histidine = ADP + protein N-phospho-L-histidine.</text>
        <dbReference type="EC" id="2.7.13.3"/>
    </reaction>
</comment>
<dbReference type="Proteomes" id="UP001152321">
    <property type="component" value="Unassembled WGS sequence"/>
</dbReference>
<dbReference type="Gene3D" id="3.30.450.20">
    <property type="entry name" value="PAS domain"/>
    <property type="match status" value="1"/>
</dbReference>
<feature type="domain" description="Response regulatory" evidence="15">
    <location>
        <begin position="602"/>
        <end position="721"/>
    </location>
</feature>
<evidence type="ECO:0000256" key="3">
    <source>
        <dbReference type="ARBA" id="ARBA00012438"/>
    </source>
</evidence>
<proteinExistence type="predicted"/>
<dbReference type="PANTHER" id="PTHR45339:SF1">
    <property type="entry name" value="HYBRID SIGNAL TRANSDUCTION HISTIDINE KINASE J"/>
    <property type="match status" value="1"/>
</dbReference>
<dbReference type="SMART" id="SM00448">
    <property type="entry name" value="REC"/>
    <property type="match status" value="1"/>
</dbReference>
<accession>A0ABT6DPZ5</accession>
<dbReference type="InterPro" id="IPR001789">
    <property type="entry name" value="Sig_transdc_resp-reg_receiver"/>
</dbReference>
<dbReference type="SMART" id="SM00388">
    <property type="entry name" value="HisKA"/>
    <property type="match status" value="1"/>
</dbReference>
<comment type="subcellular location">
    <subcellularLocation>
        <location evidence="2">Cell membrane</location>
        <topology evidence="2">Multi-pass membrane protein</topology>
    </subcellularLocation>
</comment>
<dbReference type="PANTHER" id="PTHR45339">
    <property type="entry name" value="HYBRID SIGNAL TRANSDUCTION HISTIDINE KINASE J"/>
    <property type="match status" value="1"/>
</dbReference>
<reference evidence="19" key="1">
    <citation type="submission" date="2022-08" db="EMBL/GenBank/DDBJ databases">
        <title>Novel Bdellovibrio Species Isolated from Svalbard: Designation Bdellovibrio svalbardensis.</title>
        <authorList>
            <person name="Mitchell R.J."/>
            <person name="Choi S.Y."/>
        </authorList>
    </citation>
    <scope>NUCLEOTIDE SEQUENCE</scope>
    <source>
        <strain evidence="19">PAP01</strain>
    </source>
</reference>
<organism evidence="19 20">
    <name type="scientific">Bdellovibrio svalbardensis</name>
    <dbReference type="NCBI Taxonomy" id="2972972"/>
    <lineage>
        <taxon>Bacteria</taxon>
        <taxon>Pseudomonadati</taxon>
        <taxon>Bdellovibrionota</taxon>
        <taxon>Bdellovibrionia</taxon>
        <taxon>Bdellovibrionales</taxon>
        <taxon>Pseudobdellovibrionaceae</taxon>
        <taxon>Bdellovibrio</taxon>
    </lineage>
</organism>
<dbReference type="Pfam" id="PF00512">
    <property type="entry name" value="HisKA"/>
    <property type="match status" value="1"/>
</dbReference>
<evidence type="ECO:0000256" key="13">
    <source>
        <dbReference type="PROSITE-ProRule" id="PRU00169"/>
    </source>
</evidence>
<evidence type="ECO:0000259" key="17">
    <source>
        <dbReference type="PROSITE" id="PS50113"/>
    </source>
</evidence>
<evidence type="ECO:0000256" key="1">
    <source>
        <dbReference type="ARBA" id="ARBA00000085"/>
    </source>
</evidence>